<dbReference type="NCBIfam" id="TIGR04183">
    <property type="entry name" value="Por_Secre_tail"/>
    <property type="match status" value="1"/>
</dbReference>
<dbReference type="KEGG" id="falb:HYN59_03520"/>
<evidence type="ECO:0000256" key="2">
    <source>
        <dbReference type="SAM" id="SignalP"/>
    </source>
</evidence>
<sequence>MMRTFTFKKQFLLFTLLMGCLYGNAQNVWTGAVDSKWNTPGNWLPMAIPTQTTDVVIPAGLTNYPVIMGFDGIADCANITIDAGANVIADNNGNGKLRIYGSLTINGTLDVTDGTLIMAGNIPQVIPANSFLNNTIRNLTIYHIGVLGSTTIQGPLNLTGILKLNGGPLNTGDFLTLKSTAESTAVIDEVTGVLSAITGNVTVERYIPGKRAFRLITPSTTGGTINSNWQEGGSEAAGFGTDITGAGGSSNGFDPTTTNNPSLFTHTNSNATWAAVTNTTLGVLTAGTPYRLLVRGDRTVNLGSNTSPATATTLRTTGTLVTGNVTVTDFGMMAGDFSMVGNPYQAAVDMGAVLADATNLNTDFYYVWDPTLNARGGYTTVIIATNSNTIPGSQANRYLQPNQAVFVQTEASFLPTSLTFTEAHKFVFSNVTPNLYSEAADAAEAHIRLAMYNSDAADGVAMDGLLVRFNDAYSNAADNKDALKPTNQDEGVGVLNNGQTFSVESRQMPVAADVLTLINTSYRGTSYTYKISVSELDNVTAYLQDTYTGTSTELANNAETLYNFNVDPAVEASIAQNRFNIIFAETLGTNESVNAAFSVYPNPASGNEFKVQLASAENPMVTVFNQMGQQITCKTNMEGNILTVIPGAQMATGIYMVQVQNAGKTAVKKLIVK</sequence>
<feature type="signal peptide" evidence="2">
    <location>
        <begin position="1"/>
        <end position="25"/>
    </location>
</feature>
<evidence type="ECO:0000259" key="3">
    <source>
        <dbReference type="Pfam" id="PF18962"/>
    </source>
</evidence>
<dbReference type="Proteomes" id="UP000244929">
    <property type="component" value="Chromosome"/>
</dbReference>
<dbReference type="Pfam" id="PF18962">
    <property type="entry name" value="Por_Secre_tail"/>
    <property type="match status" value="1"/>
</dbReference>
<protein>
    <recommendedName>
        <fullName evidence="3">Secretion system C-terminal sorting domain-containing protein</fullName>
    </recommendedName>
</protein>
<keyword evidence="1 2" id="KW-0732">Signal</keyword>
<dbReference type="InterPro" id="IPR026444">
    <property type="entry name" value="Secre_tail"/>
</dbReference>
<dbReference type="PROSITE" id="PS51257">
    <property type="entry name" value="PROKAR_LIPOPROTEIN"/>
    <property type="match status" value="1"/>
</dbReference>
<feature type="domain" description="Secretion system C-terminal sorting" evidence="3">
    <location>
        <begin position="599"/>
        <end position="672"/>
    </location>
</feature>
<accession>A0A2S1QV27</accession>
<organism evidence="4 5">
    <name type="scientific">Flavobacterium album</name>
    <dbReference type="NCBI Taxonomy" id="2175091"/>
    <lineage>
        <taxon>Bacteria</taxon>
        <taxon>Pseudomonadati</taxon>
        <taxon>Bacteroidota</taxon>
        <taxon>Flavobacteriia</taxon>
        <taxon>Flavobacteriales</taxon>
        <taxon>Flavobacteriaceae</taxon>
        <taxon>Flavobacterium</taxon>
    </lineage>
</organism>
<evidence type="ECO:0000256" key="1">
    <source>
        <dbReference type="ARBA" id="ARBA00022729"/>
    </source>
</evidence>
<proteinExistence type="predicted"/>
<dbReference type="RefSeq" id="WP_108776945.1">
    <property type="nucleotide sequence ID" value="NZ_CP029186.1"/>
</dbReference>
<name>A0A2S1QV27_9FLAO</name>
<feature type="chain" id="PRO_5015477667" description="Secretion system C-terminal sorting domain-containing protein" evidence="2">
    <location>
        <begin position="26"/>
        <end position="673"/>
    </location>
</feature>
<reference evidence="4 5" key="1">
    <citation type="submission" date="2018-04" db="EMBL/GenBank/DDBJ databases">
        <title>Genome sequencing of Flavobacterium sp. HYN0059.</title>
        <authorList>
            <person name="Yi H."/>
            <person name="Baek C."/>
        </authorList>
    </citation>
    <scope>NUCLEOTIDE SEQUENCE [LARGE SCALE GENOMIC DNA]</scope>
    <source>
        <strain evidence="4 5">HYN0059</strain>
    </source>
</reference>
<evidence type="ECO:0000313" key="5">
    <source>
        <dbReference type="Proteomes" id="UP000244929"/>
    </source>
</evidence>
<dbReference type="EMBL" id="CP029186">
    <property type="protein sequence ID" value="AWH84236.1"/>
    <property type="molecule type" value="Genomic_DNA"/>
</dbReference>
<dbReference type="AlphaFoldDB" id="A0A2S1QV27"/>
<dbReference type="OrthoDB" id="1652165at2"/>
<evidence type="ECO:0000313" key="4">
    <source>
        <dbReference type="EMBL" id="AWH84236.1"/>
    </source>
</evidence>
<keyword evidence="5" id="KW-1185">Reference proteome</keyword>
<gene>
    <name evidence="4" type="ORF">HYN59_03520</name>
</gene>